<dbReference type="PANTHER" id="PTHR16023">
    <property type="entry name" value="TAX1 BINDING PROTEIN-RELATED"/>
    <property type="match status" value="1"/>
</dbReference>
<dbReference type="PANTHER" id="PTHR16023:SF0">
    <property type="entry name" value="PROTEIN VAC14 HOMOLOG"/>
    <property type="match status" value="1"/>
</dbReference>
<proteinExistence type="inferred from homology"/>
<evidence type="ECO:0000259" key="6">
    <source>
        <dbReference type="Pfam" id="PF11916"/>
    </source>
</evidence>
<feature type="compositionally biased region" description="Polar residues" evidence="5">
    <location>
        <begin position="189"/>
        <end position="199"/>
    </location>
</feature>
<feature type="region of interest" description="Disordered" evidence="5">
    <location>
        <begin position="189"/>
        <end position="217"/>
    </location>
</feature>
<feature type="compositionally biased region" description="Acidic residues" evidence="5">
    <location>
        <begin position="105"/>
        <end position="114"/>
    </location>
</feature>
<dbReference type="AlphaFoldDB" id="K0SIA9"/>
<gene>
    <name evidence="7" type="ORF">THAOC_21684</name>
</gene>
<evidence type="ECO:0000313" key="7">
    <source>
        <dbReference type="EMBL" id="EJK58212.1"/>
    </source>
</evidence>
<keyword evidence="4" id="KW-0472">Membrane</keyword>
<dbReference type="SUPFAM" id="SSF48371">
    <property type="entry name" value="ARM repeat"/>
    <property type="match status" value="1"/>
</dbReference>
<dbReference type="Gene3D" id="1.25.10.10">
    <property type="entry name" value="Leucine-rich Repeat Variant"/>
    <property type="match status" value="2"/>
</dbReference>
<comment type="similarity">
    <text evidence="2">Belongs to the VAC14 family.</text>
</comment>
<dbReference type="InterPro" id="IPR011989">
    <property type="entry name" value="ARM-like"/>
</dbReference>
<sequence length="1208" mass="134773">MSSDDEVDDLQAMPSLSIPSLHSPTTEEERRRIIDSILGEDGDDSDDEELANTLLLGKQSDNSEEFDALQSSSPAEEQGTDLKQPYQLPVAARKPHAMDAFSSSSDEDEEEDETFPVTKTETQHLSVSEPRKEPESLTDPDGRSPNSFTFDTIEDTDNIESPAVEVEPAVAAFFEEAVSNVVDEMLTSEAISVNPESSTRGGGTDERINSPTTQQASISVPSNVAQTMDGTSLASLQNYYKNDEERENMRRSFQQSISAAVLVSLAHKRYERRRLAAMEIEKVVRSLVVQEDYERVRAILLLLSDDYVRSTNEDARKGGAVALAACAIGLKKANESRRDVLECRDLILASVIHACQDHSQRVRYYATESLFNVTKVIPSLAVQHFFILFEILRSLYADVDLDVRSGSELLDKKLKEVIVGAINSGSFSADACIPVFARFVHLRNKATKQLTLTWLKEFSDKLIGAPTLEFLHMFLGGIFSMVADPNTTIRQLALDFLQSVLPKLLVNNEDFEDAQQKVDFDKILSELVLTMEHPDPFVRKVAMYWMSRIVQCHMAPDDSEPGPTDTGVETIKGERQLTAASISVRNALPHVLPGILVSVGDTHQSRSKDSFLPDQTTHSLAEQANNCLQEAVRRDGSSFIPHLGGFIVALREELDSPGGLNGALPPSVERRPYRMDVKADGSGIESTGWFRASDGVEEKADNALILSRLCALQWVVVLYENVVPSSLKPEFSSEFVDCILYQLVDLPPGIIVVKSFEVLGKITQVEMADVTLEPIAQLPEQCAISPMDEDSVKFALGILDVSQRKRLSRDRSVFASLIDLHSKHSKLMGDVSKVIELMCTLQAPEFVFMSFAIELDNFILSRMKRREKVLESPDADTQAVKRELASFAKALAFVSNFAQQLGVVFFAAPETEQLRINLKDCIGRKGKSLRDDQRATLFHILLHTFAQNIVAALSFCLWSGAFLTASTFIQRIDPLDVSLMLYLEVDQMISLLERPIFRHLHLRLLECEDDPYHEGSGAMLFRTLKSILMLLPQSTSYMILKERLLSTARYRQSAVALNGLSKRLDSGSSTEVFVRRIADVRQLHCDAKWRAIRAESLEDPAREVGEDQKLTCRPKTTRMVRMIQRSSSGLLELTLYSTRLGYADEEEELATKARIKQHLLGDPKVPELVEDLRQRGGPDDEEAKTSSESGTENEENAGEWKEFWARSG</sequence>
<accession>K0SIA9</accession>
<dbReference type="Pfam" id="PF11916">
    <property type="entry name" value="Vac14_Fig4_bd"/>
    <property type="match status" value="1"/>
</dbReference>
<dbReference type="Pfam" id="PF12755">
    <property type="entry name" value="Vac14_Fab1_bd"/>
    <property type="match status" value="1"/>
</dbReference>
<evidence type="ECO:0000256" key="1">
    <source>
        <dbReference type="ARBA" id="ARBA00004308"/>
    </source>
</evidence>
<dbReference type="OrthoDB" id="5574975at2759"/>
<dbReference type="GO" id="GO:0006661">
    <property type="term" value="P:phosphatidylinositol biosynthetic process"/>
    <property type="evidence" value="ECO:0007669"/>
    <property type="project" value="InterPro"/>
</dbReference>
<protein>
    <recommendedName>
        <fullName evidence="6">Vacuolar protein 14 C-terminal Fig4-binding domain-containing protein</fullName>
    </recommendedName>
</protein>
<evidence type="ECO:0000256" key="3">
    <source>
        <dbReference type="ARBA" id="ARBA00022737"/>
    </source>
</evidence>
<dbReference type="Proteomes" id="UP000266841">
    <property type="component" value="Unassembled WGS sequence"/>
</dbReference>
<evidence type="ECO:0000313" key="8">
    <source>
        <dbReference type="Proteomes" id="UP000266841"/>
    </source>
</evidence>
<evidence type="ECO:0000256" key="5">
    <source>
        <dbReference type="SAM" id="MobiDB-lite"/>
    </source>
</evidence>
<keyword evidence="3" id="KW-0677">Repeat</keyword>
<organism evidence="7 8">
    <name type="scientific">Thalassiosira oceanica</name>
    <name type="common">Marine diatom</name>
    <dbReference type="NCBI Taxonomy" id="159749"/>
    <lineage>
        <taxon>Eukaryota</taxon>
        <taxon>Sar</taxon>
        <taxon>Stramenopiles</taxon>
        <taxon>Ochrophyta</taxon>
        <taxon>Bacillariophyta</taxon>
        <taxon>Coscinodiscophyceae</taxon>
        <taxon>Thalassiosirophycidae</taxon>
        <taxon>Thalassiosirales</taxon>
        <taxon>Thalassiosiraceae</taxon>
        <taxon>Thalassiosira</taxon>
    </lineage>
</organism>
<dbReference type="EMBL" id="AGNL01025902">
    <property type="protein sequence ID" value="EJK58212.1"/>
    <property type="molecule type" value="Genomic_DNA"/>
</dbReference>
<feature type="compositionally biased region" description="Acidic residues" evidence="5">
    <location>
        <begin position="38"/>
        <end position="50"/>
    </location>
</feature>
<feature type="region of interest" description="Disordered" evidence="5">
    <location>
        <begin position="1165"/>
        <end position="1208"/>
    </location>
</feature>
<evidence type="ECO:0000256" key="4">
    <source>
        <dbReference type="ARBA" id="ARBA00023136"/>
    </source>
</evidence>
<keyword evidence="8" id="KW-1185">Reference proteome</keyword>
<dbReference type="InterPro" id="IPR026825">
    <property type="entry name" value="Vac14"/>
</dbReference>
<reference evidence="7 8" key="1">
    <citation type="journal article" date="2012" name="Genome Biol.">
        <title>Genome and low-iron response of an oceanic diatom adapted to chronic iron limitation.</title>
        <authorList>
            <person name="Lommer M."/>
            <person name="Specht M."/>
            <person name="Roy A.S."/>
            <person name="Kraemer L."/>
            <person name="Andreson R."/>
            <person name="Gutowska M.A."/>
            <person name="Wolf J."/>
            <person name="Bergner S.V."/>
            <person name="Schilhabel M.B."/>
            <person name="Klostermeier U.C."/>
            <person name="Beiko R.G."/>
            <person name="Rosenstiel P."/>
            <person name="Hippler M."/>
            <person name="Laroche J."/>
        </authorList>
    </citation>
    <scope>NUCLEOTIDE SEQUENCE [LARGE SCALE GENOMIC DNA]</scope>
    <source>
        <strain evidence="7 8">CCMP1005</strain>
    </source>
</reference>
<dbReference type="InterPro" id="IPR021841">
    <property type="entry name" value="VAC14_Fig4p-bd"/>
</dbReference>
<feature type="compositionally biased region" description="Basic and acidic residues" evidence="5">
    <location>
        <begin position="1198"/>
        <end position="1208"/>
    </location>
</feature>
<name>K0SIA9_THAOC</name>
<dbReference type="eggNOG" id="KOG0212">
    <property type="taxonomic scope" value="Eukaryota"/>
</dbReference>
<evidence type="ECO:0000256" key="2">
    <source>
        <dbReference type="ARBA" id="ARBA00010225"/>
    </source>
</evidence>
<comment type="caution">
    <text evidence="7">The sequence shown here is derived from an EMBL/GenBank/DDBJ whole genome shotgun (WGS) entry which is preliminary data.</text>
</comment>
<feature type="compositionally biased region" description="Basic and acidic residues" evidence="5">
    <location>
        <begin position="25"/>
        <end position="34"/>
    </location>
</feature>
<dbReference type="InterPro" id="IPR016024">
    <property type="entry name" value="ARM-type_fold"/>
</dbReference>
<feature type="compositionally biased region" description="Polar residues" evidence="5">
    <location>
        <begin position="117"/>
        <end position="126"/>
    </location>
</feature>
<dbReference type="GO" id="GO:0010008">
    <property type="term" value="C:endosome membrane"/>
    <property type="evidence" value="ECO:0007669"/>
    <property type="project" value="TreeGrafter"/>
</dbReference>
<dbReference type="GO" id="GO:0070772">
    <property type="term" value="C:PAS complex"/>
    <property type="evidence" value="ECO:0007669"/>
    <property type="project" value="InterPro"/>
</dbReference>
<feature type="domain" description="Vacuolar protein 14 C-terminal Fig4-binding" evidence="6">
    <location>
        <begin position="888"/>
        <end position="1045"/>
    </location>
</feature>
<dbReference type="OMA" id="RECHTSG"/>
<feature type="region of interest" description="Disordered" evidence="5">
    <location>
        <begin position="1"/>
        <end position="155"/>
    </location>
</feature>
<comment type="subcellular location">
    <subcellularLocation>
        <location evidence="1">Endomembrane system</location>
    </subcellularLocation>
</comment>
<feature type="compositionally biased region" description="Basic and acidic residues" evidence="5">
    <location>
        <begin position="1165"/>
        <end position="1178"/>
    </location>
</feature>